<name>A0AAV7EUL7_ARIFI</name>
<dbReference type="InterPro" id="IPR014764">
    <property type="entry name" value="DCN-prot"/>
</dbReference>
<protein>
    <recommendedName>
        <fullName evidence="1">Defective in cullin neddylation protein</fullName>
    </recommendedName>
</protein>
<feature type="domain" description="DCUN1" evidence="2">
    <location>
        <begin position="1"/>
        <end position="166"/>
    </location>
</feature>
<dbReference type="PANTHER" id="PTHR12281:SF31">
    <property type="entry name" value="DCN1-LIKE PROTEIN 3"/>
    <property type="match status" value="1"/>
</dbReference>
<dbReference type="PANTHER" id="PTHR12281">
    <property type="entry name" value="RP42 RELATED"/>
    <property type="match status" value="1"/>
</dbReference>
<dbReference type="InterPro" id="IPR042460">
    <property type="entry name" value="DCN1-like_PONY"/>
</dbReference>
<dbReference type="GO" id="GO:0045116">
    <property type="term" value="P:protein neddylation"/>
    <property type="evidence" value="ECO:0007669"/>
    <property type="project" value="TreeGrafter"/>
</dbReference>
<evidence type="ECO:0000259" key="2">
    <source>
        <dbReference type="PROSITE" id="PS51229"/>
    </source>
</evidence>
<comment type="function">
    <text evidence="1">Neddylation of cullins play an essential role in the regulation of SCF-type complexes activity.</text>
</comment>
<evidence type="ECO:0000256" key="1">
    <source>
        <dbReference type="RuleBase" id="RU410713"/>
    </source>
</evidence>
<dbReference type="GO" id="GO:0000151">
    <property type="term" value="C:ubiquitin ligase complex"/>
    <property type="evidence" value="ECO:0007669"/>
    <property type="project" value="TreeGrafter"/>
</dbReference>
<accession>A0AAV7EUL7</accession>
<proteinExistence type="predicted"/>
<comment type="caution">
    <text evidence="3">The sequence shown here is derived from an EMBL/GenBank/DDBJ whole genome shotgun (WGS) entry which is preliminary data.</text>
</comment>
<dbReference type="Proteomes" id="UP000825729">
    <property type="component" value="Unassembled WGS sequence"/>
</dbReference>
<dbReference type="Pfam" id="PF03556">
    <property type="entry name" value="Cullin_binding"/>
    <property type="match status" value="1"/>
</dbReference>
<dbReference type="GO" id="GO:0032182">
    <property type="term" value="F:ubiquitin-like protein binding"/>
    <property type="evidence" value="ECO:0007669"/>
    <property type="project" value="TreeGrafter"/>
</dbReference>
<keyword evidence="4" id="KW-1185">Reference proteome</keyword>
<dbReference type="GO" id="GO:0097602">
    <property type="term" value="F:cullin family protein binding"/>
    <property type="evidence" value="ECO:0007669"/>
    <property type="project" value="TreeGrafter"/>
</dbReference>
<gene>
    <name evidence="3" type="ORF">H6P81_011297</name>
</gene>
<organism evidence="3 4">
    <name type="scientific">Aristolochia fimbriata</name>
    <name type="common">White veined hardy Dutchman's pipe vine</name>
    <dbReference type="NCBI Taxonomy" id="158543"/>
    <lineage>
        <taxon>Eukaryota</taxon>
        <taxon>Viridiplantae</taxon>
        <taxon>Streptophyta</taxon>
        <taxon>Embryophyta</taxon>
        <taxon>Tracheophyta</taxon>
        <taxon>Spermatophyta</taxon>
        <taxon>Magnoliopsida</taxon>
        <taxon>Magnoliidae</taxon>
        <taxon>Piperales</taxon>
        <taxon>Aristolochiaceae</taxon>
        <taxon>Aristolochia</taxon>
    </lineage>
</organism>
<dbReference type="EMBL" id="JAINDJ010000004">
    <property type="protein sequence ID" value="KAG9451332.1"/>
    <property type="molecule type" value="Genomic_DNA"/>
</dbReference>
<dbReference type="FunFam" id="1.10.238.200:FF:000006">
    <property type="entry name" value="Defective in cullin neddylation protein"/>
    <property type="match status" value="1"/>
</dbReference>
<evidence type="ECO:0000313" key="3">
    <source>
        <dbReference type="EMBL" id="KAG9451332.1"/>
    </source>
</evidence>
<evidence type="ECO:0000313" key="4">
    <source>
        <dbReference type="Proteomes" id="UP000825729"/>
    </source>
</evidence>
<reference evidence="3 4" key="1">
    <citation type="submission" date="2021-07" db="EMBL/GenBank/DDBJ databases">
        <title>The Aristolochia fimbriata genome: insights into angiosperm evolution, floral development and chemical biosynthesis.</title>
        <authorList>
            <person name="Jiao Y."/>
        </authorList>
    </citation>
    <scope>NUCLEOTIDE SEQUENCE [LARGE SCALE GENOMIC DNA]</scope>
    <source>
        <strain evidence="3">IBCAS-2021</strain>
        <tissue evidence="3">Leaf</tissue>
    </source>
</reference>
<dbReference type="AlphaFoldDB" id="A0AAV7EUL7"/>
<dbReference type="GO" id="GO:0031624">
    <property type="term" value="F:ubiquitin conjugating enzyme binding"/>
    <property type="evidence" value="ECO:0007669"/>
    <property type="project" value="TreeGrafter"/>
</dbReference>
<sequence length="302" mass="34237">MMDSTGLNRVDMFEVYKQYLEINSSNQYESSRNDLKMLAEKIESSGLTRNMILEGLSRLILSLNLTADSRQFMSFYDFVFFMCRENRQKSVSASMAIDAWRLVLNGRFRLLNQWCDFVKEYHRHNISEDTWQQLLPFSKCVQEDLGGYDPKGAWPVLIDDFVEYMYSTCSASDDSRDMETQQDASMSGLVPHAGSKRKPATDVLMHDVEPACSLSHSPTDLDQLASCKRTKPFIPASNVTGNYGTGDYHMERNKQPSLVVCSNNPPCGVEGSLSNSFNSFLTLSNCFPFEKGTRASYSESHI</sequence>
<dbReference type="InterPro" id="IPR005176">
    <property type="entry name" value="PONY_dom"/>
</dbReference>
<dbReference type="Gene3D" id="1.10.238.200">
    <property type="entry name" value="Cullin, PONY binding domain"/>
    <property type="match status" value="1"/>
</dbReference>
<dbReference type="PROSITE" id="PS51229">
    <property type="entry name" value="DCUN1"/>
    <property type="match status" value="1"/>
</dbReference>